<evidence type="ECO:0000313" key="4">
    <source>
        <dbReference type="Proteomes" id="UP001642540"/>
    </source>
</evidence>
<keyword evidence="4" id="KW-1185">Reference proteome</keyword>
<protein>
    <submittedName>
        <fullName evidence="3">Uncharacterized protein</fullName>
    </submittedName>
</protein>
<gene>
    <name evidence="3" type="ORF">ODALV1_LOCUS5552</name>
</gene>
<dbReference type="EMBL" id="CAXLJM020000016">
    <property type="protein sequence ID" value="CAL8083634.1"/>
    <property type="molecule type" value="Genomic_DNA"/>
</dbReference>
<keyword evidence="1" id="KW-0175">Coiled coil</keyword>
<evidence type="ECO:0000256" key="1">
    <source>
        <dbReference type="SAM" id="Coils"/>
    </source>
</evidence>
<organism evidence="3 4">
    <name type="scientific">Orchesella dallaii</name>
    <dbReference type="NCBI Taxonomy" id="48710"/>
    <lineage>
        <taxon>Eukaryota</taxon>
        <taxon>Metazoa</taxon>
        <taxon>Ecdysozoa</taxon>
        <taxon>Arthropoda</taxon>
        <taxon>Hexapoda</taxon>
        <taxon>Collembola</taxon>
        <taxon>Entomobryomorpha</taxon>
        <taxon>Entomobryoidea</taxon>
        <taxon>Orchesellidae</taxon>
        <taxon>Orchesellinae</taxon>
        <taxon>Orchesella</taxon>
    </lineage>
</organism>
<dbReference type="Proteomes" id="UP001642540">
    <property type="component" value="Unassembled WGS sequence"/>
</dbReference>
<proteinExistence type="predicted"/>
<feature type="coiled-coil region" evidence="1">
    <location>
        <begin position="62"/>
        <end position="121"/>
    </location>
</feature>
<reference evidence="3 4" key="1">
    <citation type="submission" date="2024-08" db="EMBL/GenBank/DDBJ databases">
        <authorList>
            <person name="Cucini C."/>
            <person name="Frati F."/>
        </authorList>
    </citation>
    <scope>NUCLEOTIDE SEQUENCE [LARGE SCALE GENOMIC DNA]</scope>
</reference>
<comment type="caution">
    <text evidence="3">The sequence shown here is derived from an EMBL/GenBank/DDBJ whole genome shotgun (WGS) entry which is preliminary data.</text>
</comment>
<evidence type="ECO:0000313" key="3">
    <source>
        <dbReference type="EMBL" id="CAL8083634.1"/>
    </source>
</evidence>
<accession>A0ABP1Q332</accession>
<name>A0ABP1Q332_9HEXA</name>
<feature type="region of interest" description="Disordered" evidence="2">
    <location>
        <begin position="1"/>
        <end position="42"/>
    </location>
</feature>
<sequence>MQNGTETPVRKLVDDIERKQAQKRTRVGSSPEIATAKMDSSSTTVSVSDMFKALLERFDKSDKQANDRHKELTENLDNMKKDMKEHRDEFNGQIESLQNENKRLKDELSLVKDKMLRLQEQSNNIYLIINGIPETIGETEEAVAAKLNEIIREDLELYISCTSARRLGKRAEGNPKIRPVRAYFTSQSDRFSVLKTKKKTPERIFIGPDYPLELRKVRKILTDKKKAVMKAKGFATILWSTFEIIVDGLKYHWTEVAKENEDNQMDISTSQ</sequence>
<evidence type="ECO:0000256" key="2">
    <source>
        <dbReference type="SAM" id="MobiDB-lite"/>
    </source>
</evidence>
<feature type="compositionally biased region" description="Basic and acidic residues" evidence="2">
    <location>
        <begin position="8"/>
        <end position="20"/>
    </location>
</feature>